<organism evidence="2 3">
    <name type="scientific">Manduca sexta</name>
    <name type="common">Tobacco hawkmoth</name>
    <name type="synonym">Tobacco hornworm</name>
    <dbReference type="NCBI Taxonomy" id="7130"/>
    <lineage>
        <taxon>Eukaryota</taxon>
        <taxon>Metazoa</taxon>
        <taxon>Ecdysozoa</taxon>
        <taxon>Arthropoda</taxon>
        <taxon>Hexapoda</taxon>
        <taxon>Insecta</taxon>
        <taxon>Pterygota</taxon>
        <taxon>Neoptera</taxon>
        <taxon>Endopterygota</taxon>
        <taxon>Lepidoptera</taxon>
        <taxon>Glossata</taxon>
        <taxon>Ditrysia</taxon>
        <taxon>Bombycoidea</taxon>
        <taxon>Sphingidae</taxon>
        <taxon>Sphinginae</taxon>
        <taxon>Sphingini</taxon>
        <taxon>Manduca</taxon>
    </lineage>
</organism>
<comment type="caution">
    <text evidence="2">The sequence shown here is derived from an EMBL/GenBank/DDBJ whole genome shotgun (WGS) entry which is preliminary data.</text>
</comment>
<reference evidence="2" key="2">
    <citation type="submission" date="2020-12" db="EMBL/GenBank/DDBJ databases">
        <authorList>
            <person name="Kanost M."/>
        </authorList>
    </citation>
    <scope>NUCLEOTIDE SEQUENCE</scope>
</reference>
<protein>
    <submittedName>
        <fullName evidence="2">Uncharacterized protein</fullName>
    </submittedName>
</protein>
<dbReference type="GO" id="GO:0007165">
    <property type="term" value="P:signal transduction"/>
    <property type="evidence" value="ECO:0007669"/>
    <property type="project" value="InterPro"/>
</dbReference>
<name>A0A921ZRZ7_MANSE</name>
<gene>
    <name evidence="2" type="ORF">O3G_MSEX013772</name>
</gene>
<evidence type="ECO:0000313" key="3">
    <source>
        <dbReference type="Proteomes" id="UP000791440"/>
    </source>
</evidence>
<feature type="region of interest" description="Disordered" evidence="1">
    <location>
        <begin position="249"/>
        <end position="296"/>
    </location>
</feature>
<reference evidence="2" key="1">
    <citation type="journal article" date="2016" name="Insect Biochem. Mol. Biol.">
        <title>Multifaceted biological insights from a draft genome sequence of the tobacco hornworm moth, Manduca sexta.</title>
        <authorList>
            <person name="Kanost M.R."/>
            <person name="Arrese E.L."/>
            <person name="Cao X."/>
            <person name="Chen Y.R."/>
            <person name="Chellapilla S."/>
            <person name="Goldsmith M.R."/>
            <person name="Grosse-Wilde E."/>
            <person name="Heckel D.G."/>
            <person name="Herndon N."/>
            <person name="Jiang H."/>
            <person name="Papanicolaou A."/>
            <person name="Qu J."/>
            <person name="Soulages J.L."/>
            <person name="Vogel H."/>
            <person name="Walters J."/>
            <person name="Waterhouse R.M."/>
            <person name="Ahn S.J."/>
            <person name="Almeida F.C."/>
            <person name="An C."/>
            <person name="Aqrawi P."/>
            <person name="Bretschneider A."/>
            <person name="Bryant W.B."/>
            <person name="Bucks S."/>
            <person name="Chao H."/>
            <person name="Chevignon G."/>
            <person name="Christen J.M."/>
            <person name="Clarke D.F."/>
            <person name="Dittmer N.T."/>
            <person name="Ferguson L.C.F."/>
            <person name="Garavelou S."/>
            <person name="Gordon K.H.J."/>
            <person name="Gunaratna R.T."/>
            <person name="Han Y."/>
            <person name="Hauser F."/>
            <person name="He Y."/>
            <person name="Heidel-Fischer H."/>
            <person name="Hirsh A."/>
            <person name="Hu Y."/>
            <person name="Jiang H."/>
            <person name="Kalra D."/>
            <person name="Klinner C."/>
            <person name="Konig C."/>
            <person name="Kovar C."/>
            <person name="Kroll A.R."/>
            <person name="Kuwar S.S."/>
            <person name="Lee S.L."/>
            <person name="Lehman R."/>
            <person name="Li K."/>
            <person name="Li Z."/>
            <person name="Liang H."/>
            <person name="Lovelace S."/>
            <person name="Lu Z."/>
            <person name="Mansfield J.H."/>
            <person name="McCulloch K.J."/>
            <person name="Mathew T."/>
            <person name="Morton B."/>
            <person name="Muzny D.M."/>
            <person name="Neunemann D."/>
            <person name="Ongeri F."/>
            <person name="Pauchet Y."/>
            <person name="Pu L.L."/>
            <person name="Pyrousis I."/>
            <person name="Rao X.J."/>
            <person name="Redding A."/>
            <person name="Roesel C."/>
            <person name="Sanchez-Gracia A."/>
            <person name="Schaack S."/>
            <person name="Shukla A."/>
            <person name="Tetreau G."/>
            <person name="Wang Y."/>
            <person name="Xiong G.H."/>
            <person name="Traut W."/>
            <person name="Walsh T.K."/>
            <person name="Worley K.C."/>
            <person name="Wu D."/>
            <person name="Wu W."/>
            <person name="Wu Y.Q."/>
            <person name="Zhang X."/>
            <person name="Zou Z."/>
            <person name="Zucker H."/>
            <person name="Briscoe A.D."/>
            <person name="Burmester T."/>
            <person name="Clem R.J."/>
            <person name="Feyereisen R."/>
            <person name="Grimmelikhuijzen C.J.P."/>
            <person name="Hamodrakas S.J."/>
            <person name="Hansson B.S."/>
            <person name="Huguet E."/>
            <person name="Jermiin L.S."/>
            <person name="Lan Q."/>
            <person name="Lehman H.K."/>
            <person name="Lorenzen M."/>
            <person name="Merzendorfer H."/>
            <person name="Michalopoulos I."/>
            <person name="Morton D.B."/>
            <person name="Muthukrishnan S."/>
            <person name="Oakeshott J.G."/>
            <person name="Palmer W."/>
            <person name="Park Y."/>
            <person name="Passarelli A.L."/>
            <person name="Rozas J."/>
            <person name="Schwartz L.M."/>
            <person name="Smith W."/>
            <person name="Southgate A."/>
            <person name="Vilcinskas A."/>
            <person name="Vogt R."/>
            <person name="Wang P."/>
            <person name="Werren J."/>
            <person name="Yu X.Q."/>
            <person name="Zhou J.J."/>
            <person name="Brown S.J."/>
            <person name="Scherer S.E."/>
            <person name="Richards S."/>
            <person name="Blissard G.W."/>
        </authorList>
    </citation>
    <scope>NUCLEOTIDE SEQUENCE</scope>
</reference>
<keyword evidence="3" id="KW-1185">Reference proteome</keyword>
<dbReference type="Gene3D" id="1.25.40.200">
    <property type="entry name" value="Ran-GTPase activating protein 1, C-terminal domain"/>
    <property type="match status" value="1"/>
</dbReference>
<dbReference type="AlphaFoldDB" id="A0A921ZRZ7"/>
<evidence type="ECO:0000313" key="2">
    <source>
        <dbReference type="EMBL" id="KAG6463260.1"/>
    </source>
</evidence>
<dbReference type="GO" id="GO:0005096">
    <property type="term" value="F:GTPase activator activity"/>
    <property type="evidence" value="ECO:0007669"/>
    <property type="project" value="InterPro"/>
</dbReference>
<accession>A0A921ZRZ7</accession>
<dbReference type="InterPro" id="IPR036720">
    <property type="entry name" value="RanGAP1_C_sf"/>
</dbReference>
<dbReference type="Proteomes" id="UP000791440">
    <property type="component" value="Unassembled WGS sequence"/>
</dbReference>
<proteinExistence type="predicted"/>
<sequence>MSQNDIYQNTSKIDEKTVFTGINSLLTNIQHLKQELLKIKLDADLFKKNTFQSVDRKLEDLVNRLDVINNAIMTLETVWLERKKNHEKHVEPNFIGYKNNQFVNGLDVAKAEKNGRDWCHTVRQREIELLMHAGALSSLYSIEELESIVLMFYGRIQELLKATQELRITNNGLGIIGGRLVGNSLKFILASSNALEIDPNESLAQEFRSLDLNHVEIGRAACQVTDVLITLPEATEMLSKYELAGVTVGGSPNQLPRDPSGHGGSSSNGYSEEANSEADNSHGGWSEDSATEDAQGLNTSVDVQHKHAFVNGQQMDIDAQENIFEDSGYDDAYDKVEQFLQDPTMKNFNRLGNNAADEIDAHLQRTCEPSTVARRYACAALCVSSLARHSAAAREAARELLAQLTRYATDMRWPVADALLAGLGLIKSEDNEFKIRWSVEECYSCVAEVLQEPYFPARVRDMLRSFIASKLPTLPLPVRDEIKRYPALYSY</sequence>
<dbReference type="EMBL" id="JH668964">
    <property type="protein sequence ID" value="KAG6463260.1"/>
    <property type="molecule type" value="Genomic_DNA"/>
</dbReference>
<dbReference type="SUPFAM" id="SSF69099">
    <property type="entry name" value="Ran-GTPase activating protein 1 (RanGAP1), C-terminal domain"/>
    <property type="match status" value="1"/>
</dbReference>
<evidence type="ECO:0000256" key="1">
    <source>
        <dbReference type="SAM" id="MobiDB-lite"/>
    </source>
</evidence>